<dbReference type="AlphaFoldDB" id="A0A540L5B9"/>
<reference evidence="2 3" key="1">
    <citation type="journal article" date="2019" name="G3 (Bethesda)">
        <title>Sequencing of a Wild Apple (Malus baccata) Genome Unravels the Differences Between Cultivated and Wild Apple Species Regarding Disease Resistance and Cold Tolerance.</title>
        <authorList>
            <person name="Chen X."/>
        </authorList>
    </citation>
    <scope>NUCLEOTIDE SEQUENCE [LARGE SCALE GENOMIC DNA]</scope>
    <source>
        <strain evidence="3">cv. Shandingzi</strain>
        <tissue evidence="2">Leaves</tissue>
    </source>
</reference>
<name>A0A540L5B9_MALBA</name>
<sequence length="65" mass="7039">MDDKITNKSSVHKEAATLQPKRGKIKSKIFEDIKETVINLIGMGNASDSSSAAPANQKPNEKKKA</sequence>
<accession>A0A540L5B9</accession>
<proteinExistence type="predicted"/>
<evidence type="ECO:0000313" key="3">
    <source>
        <dbReference type="Proteomes" id="UP000315295"/>
    </source>
</evidence>
<dbReference type="EMBL" id="VIEB01000766">
    <property type="protein sequence ID" value="TQD81462.1"/>
    <property type="molecule type" value="Genomic_DNA"/>
</dbReference>
<organism evidence="2 3">
    <name type="scientific">Malus baccata</name>
    <name type="common">Siberian crab apple</name>
    <name type="synonym">Pyrus baccata</name>
    <dbReference type="NCBI Taxonomy" id="106549"/>
    <lineage>
        <taxon>Eukaryota</taxon>
        <taxon>Viridiplantae</taxon>
        <taxon>Streptophyta</taxon>
        <taxon>Embryophyta</taxon>
        <taxon>Tracheophyta</taxon>
        <taxon>Spermatophyta</taxon>
        <taxon>Magnoliopsida</taxon>
        <taxon>eudicotyledons</taxon>
        <taxon>Gunneridae</taxon>
        <taxon>Pentapetalae</taxon>
        <taxon>rosids</taxon>
        <taxon>fabids</taxon>
        <taxon>Rosales</taxon>
        <taxon>Rosaceae</taxon>
        <taxon>Amygdaloideae</taxon>
        <taxon>Maleae</taxon>
        <taxon>Malus</taxon>
    </lineage>
</organism>
<comment type="caution">
    <text evidence="2">The sequence shown here is derived from an EMBL/GenBank/DDBJ whole genome shotgun (WGS) entry which is preliminary data.</text>
</comment>
<feature type="region of interest" description="Disordered" evidence="1">
    <location>
        <begin position="1"/>
        <end position="23"/>
    </location>
</feature>
<evidence type="ECO:0000313" key="2">
    <source>
        <dbReference type="EMBL" id="TQD81462.1"/>
    </source>
</evidence>
<feature type="compositionally biased region" description="Low complexity" evidence="1">
    <location>
        <begin position="46"/>
        <end position="55"/>
    </location>
</feature>
<gene>
    <name evidence="2" type="ORF">C1H46_032993</name>
</gene>
<feature type="compositionally biased region" description="Basic and acidic residues" evidence="1">
    <location>
        <begin position="1"/>
        <end position="15"/>
    </location>
</feature>
<protein>
    <submittedName>
        <fullName evidence="2">Uncharacterized protein</fullName>
    </submittedName>
</protein>
<keyword evidence="3" id="KW-1185">Reference proteome</keyword>
<evidence type="ECO:0000256" key="1">
    <source>
        <dbReference type="SAM" id="MobiDB-lite"/>
    </source>
</evidence>
<dbReference type="Proteomes" id="UP000315295">
    <property type="component" value="Unassembled WGS sequence"/>
</dbReference>
<feature type="region of interest" description="Disordered" evidence="1">
    <location>
        <begin position="44"/>
        <end position="65"/>
    </location>
</feature>